<evidence type="ECO:0000256" key="1">
    <source>
        <dbReference type="SAM" id="MobiDB-lite"/>
    </source>
</evidence>
<dbReference type="InterPro" id="IPR052928">
    <property type="entry name" value="Desiccation-related_membrane"/>
</dbReference>
<dbReference type="AlphaFoldDB" id="A0AA35SKF0"/>
<keyword evidence="2" id="KW-1133">Transmembrane helix</keyword>
<proteinExistence type="predicted"/>
<dbReference type="InterPro" id="IPR024623">
    <property type="entry name" value="YtxH"/>
</dbReference>
<accession>A0AA35SKF0</accession>
<dbReference type="EMBL" id="CASHTH010002526">
    <property type="protein sequence ID" value="CAI8031214.1"/>
    <property type="molecule type" value="Genomic_DNA"/>
</dbReference>
<dbReference type="Pfam" id="PF12732">
    <property type="entry name" value="YtxH"/>
    <property type="match status" value="1"/>
</dbReference>
<name>A0AA35SKF0_GEOBA</name>
<dbReference type="PANTHER" id="PTHR35792:SF1">
    <property type="entry name" value="SLL0268 PROTEIN"/>
    <property type="match status" value="1"/>
</dbReference>
<protein>
    <recommendedName>
        <fullName evidence="5">YtxH domain-containing protein</fullName>
    </recommendedName>
</protein>
<evidence type="ECO:0000313" key="4">
    <source>
        <dbReference type="Proteomes" id="UP001174909"/>
    </source>
</evidence>
<gene>
    <name evidence="3" type="ORF">GBAR_LOCUS17718</name>
</gene>
<keyword evidence="2" id="KW-0812">Transmembrane</keyword>
<dbReference type="PANTHER" id="PTHR35792">
    <property type="entry name" value="GENERAL STRESS PROTEIN"/>
    <property type="match status" value="1"/>
</dbReference>
<feature type="region of interest" description="Disordered" evidence="1">
    <location>
        <begin position="59"/>
        <end position="99"/>
    </location>
</feature>
<evidence type="ECO:0008006" key="5">
    <source>
        <dbReference type="Google" id="ProtNLM"/>
    </source>
</evidence>
<evidence type="ECO:0000256" key="2">
    <source>
        <dbReference type="SAM" id="Phobius"/>
    </source>
</evidence>
<reference evidence="3" key="1">
    <citation type="submission" date="2023-03" db="EMBL/GenBank/DDBJ databases">
        <authorList>
            <person name="Steffen K."/>
            <person name="Cardenas P."/>
        </authorList>
    </citation>
    <scope>NUCLEOTIDE SEQUENCE</scope>
</reference>
<feature type="transmembrane region" description="Helical" evidence="2">
    <location>
        <begin position="6"/>
        <end position="29"/>
    </location>
</feature>
<organism evidence="3 4">
    <name type="scientific">Geodia barretti</name>
    <name type="common">Barrett's horny sponge</name>
    <dbReference type="NCBI Taxonomy" id="519541"/>
    <lineage>
        <taxon>Eukaryota</taxon>
        <taxon>Metazoa</taxon>
        <taxon>Porifera</taxon>
        <taxon>Demospongiae</taxon>
        <taxon>Heteroscleromorpha</taxon>
        <taxon>Tetractinellida</taxon>
        <taxon>Astrophorina</taxon>
        <taxon>Geodiidae</taxon>
        <taxon>Geodia</taxon>
    </lineage>
</organism>
<evidence type="ECO:0000313" key="3">
    <source>
        <dbReference type="EMBL" id="CAI8031214.1"/>
    </source>
</evidence>
<keyword evidence="4" id="KW-1185">Reference proteome</keyword>
<sequence>MAENNSGGGFALGVILGGLVGALVALLLAPKKGSETRSDLLERSIAMRARAEEIAAQARTQAKERVTPMVEQVSARISRNNDGGEDTSTADEQARQENA</sequence>
<comment type="caution">
    <text evidence="3">The sequence shown here is derived from an EMBL/GenBank/DDBJ whole genome shotgun (WGS) entry which is preliminary data.</text>
</comment>
<keyword evidence="2" id="KW-0472">Membrane</keyword>
<dbReference type="Proteomes" id="UP001174909">
    <property type="component" value="Unassembled WGS sequence"/>
</dbReference>